<evidence type="ECO:0000313" key="5">
    <source>
        <dbReference type="Proteomes" id="UP000592294"/>
    </source>
</evidence>
<keyword evidence="2" id="KW-0472">Membrane</keyword>
<dbReference type="SUPFAM" id="SSF53649">
    <property type="entry name" value="Alkaline phosphatase-like"/>
    <property type="match status" value="1"/>
</dbReference>
<feature type="transmembrane region" description="Helical" evidence="2">
    <location>
        <begin position="186"/>
        <end position="207"/>
    </location>
</feature>
<gene>
    <name evidence="4" type="ORF">HW932_08285</name>
</gene>
<keyword evidence="4" id="KW-0378">Hydrolase</keyword>
<name>A0A850RE73_9GAMM</name>
<feature type="domain" description="Sulfatase N-terminal" evidence="3">
    <location>
        <begin position="217"/>
        <end position="550"/>
    </location>
</feature>
<comment type="similarity">
    <text evidence="1">Belongs to the sulfatase family.</text>
</comment>
<proteinExistence type="inferred from homology"/>
<dbReference type="Gene3D" id="3.40.720.10">
    <property type="entry name" value="Alkaline Phosphatase, subunit A"/>
    <property type="match status" value="1"/>
</dbReference>
<keyword evidence="2" id="KW-1133">Transmembrane helix</keyword>
<dbReference type="AlphaFoldDB" id="A0A850RE73"/>
<reference evidence="4 5" key="1">
    <citation type="submission" date="2020-06" db="EMBL/GenBank/DDBJ databases">
        <title>Whole-genome sequence of Allochromatium humboldtianum DSM 21881, type strain.</title>
        <authorList>
            <person name="Kyndt J.A."/>
            <person name="Meyer T.E."/>
        </authorList>
    </citation>
    <scope>NUCLEOTIDE SEQUENCE [LARGE SCALE GENOMIC DNA]</scope>
    <source>
        <strain evidence="4 5">DSM 21881</strain>
    </source>
</reference>
<dbReference type="InterPro" id="IPR050738">
    <property type="entry name" value="Sulfatase"/>
</dbReference>
<feature type="transmembrane region" description="Helical" evidence="2">
    <location>
        <begin position="12"/>
        <end position="33"/>
    </location>
</feature>
<accession>A0A850RE73</accession>
<dbReference type="InterPro" id="IPR017850">
    <property type="entry name" value="Alkaline_phosphatase_core_sf"/>
</dbReference>
<evidence type="ECO:0000256" key="2">
    <source>
        <dbReference type="SAM" id="Phobius"/>
    </source>
</evidence>
<dbReference type="RefSeq" id="WP_176976015.1">
    <property type="nucleotide sequence ID" value="NZ_JABZEO010000004.1"/>
</dbReference>
<protein>
    <submittedName>
        <fullName evidence="4">Sulfatase-like hydrolase/transferase</fullName>
    </submittedName>
</protein>
<dbReference type="InterPro" id="IPR000917">
    <property type="entry name" value="Sulfatase_N"/>
</dbReference>
<feature type="transmembrane region" description="Helical" evidence="2">
    <location>
        <begin position="104"/>
        <end position="126"/>
    </location>
</feature>
<comment type="caution">
    <text evidence="4">The sequence shown here is derived from an EMBL/GenBank/DDBJ whole genome shotgun (WGS) entry which is preliminary data.</text>
</comment>
<evidence type="ECO:0000259" key="3">
    <source>
        <dbReference type="Pfam" id="PF00884"/>
    </source>
</evidence>
<dbReference type="Pfam" id="PF00884">
    <property type="entry name" value="Sulfatase"/>
    <property type="match status" value="1"/>
</dbReference>
<dbReference type="PANTHER" id="PTHR42693">
    <property type="entry name" value="ARYLSULFATASE FAMILY MEMBER"/>
    <property type="match status" value="1"/>
</dbReference>
<keyword evidence="5" id="KW-1185">Reference proteome</keyword>
<dbReference type="PANTHER" id="PTHR42693:SF33">
    <property type="entry name" value="ARYLSULFATASE"/>
    <property type="match status" value="1"/>
</dbReference>
<dbReference type="GO" id="GO:0004065">
    <property type="term" value="F:arylsulfatase activity"/>
    <property type="evidence" value="ECO:0007669"/>
    <property type="project" value="TreeGrafter"/>
</dbReference>
<dbReference type="EMBL" id="JABZEO010000004">
    <property type="protein sequence ID" value="NVZ09260.1"/>
    <property type="molecule type" value="Genomic_DNA"/>
</dbReference>
<dbReference type="Proteomes" id="UP000592294">
    <property type="component" value="Unassembled WGS sequence"/>
</dbReference>
<evidence type="ECO:0000313" key="4">
    <source>
        <dbReference type="EMBL" id="NVZ09260.1"/>
    </source>
</evidence>
<evidence type="ECO:0000256" key="1">
    <source>
        <dbReference type="ARBA" id="ARBA00008779"/>
    </source>
</evidence>
<feature type="transmembrane region" description="Helical" evidence="2">
    <location>
        <begin position="67"/>
        <end position="92"/>
    </location>
</feature>
<sequence>MQDNQIIRASKAPSNAIIYLNLIAIIFSLLIAIKSVTLTATLDLVGGKALPSAVGGVLGSPGLQLDLLGFLLSYIGIHLALATSWYFLWLPIDRRLTIDSRQRHLVALLSFFPILFWILLLNNYLYPNSGFSFSNQFASFSWAPDFLLIITTTYLIAVILNAVALTMRSMHSLSLASPRFWQTSTVAVSIVSIAVTLLVVPFSLASFHASKIVREKPDIILIGVDSLRTDHIGFLNGSSQISLTPNIDQLLAEAAVVKDAWTPLARTFPAWVSILTGKYPGTHGAFYNLMPRHQVDDSVSLSHQLGQIGYQRIFGIDETRFSNIDESYGFDQVISPRIGAGDFLLGTFTDLPVVNLLANTYLGRWLFPHAYMNRALPLIYDPQKFDLELRTAITKIDQKKPLFMAVHFELPHFPYSWVEVDQLYSEFPASLSGVSPKIYQAAVRRADRQVAALLQSLESAGRLENAIVVFLSDHGEAFSSSEPSWIGQNRPSRTVSAYGLHGTNVMSEAQYRVMLGFRGYGYQKGKVKQGLISDVTASLVDIRPTLHQWLELPPPLRLKVEGLSLFSALCGESSALLQERIISLETGFSLPSMQAKYPDTAQIAQEGAIYYSIDRDGRLALKEFLLPALLADKQRAALSGHWLLAALPGPRENEPWDLLLADLKHHQYWDARANNHIPNEAPMDALLTEICQRFDVRGVDADSFLTECEL</sequence>
<keyword evidence="2" id="KW-0812">Transmembrane</keyword>
<dbReference type="GO" id="GO:0016740">
    <property type="term" value="F:transferase activity"/>
    <property type="evidence" value="ECO:0007669"/>
    <property type="project" value="UniProtKB-KW"/>
</dbReference>
<organism evidence="4 5">
    <name type="scientific">Allochromatium humboldtianum</name>
    <dbReference type="NCBI Taxonomy" id="504901"/>
    <lineage>
        <taxon>Bacteria</taxon>
        <taxon>Pseudomonadati</taxon>
        <taxon>Pseudomonadota</taxon>
        <taxon>Gammaproteobacteria</taxon>
        <taxon>Chromatiales</taxon>
        <taxon>Chromatiaceae</taxon>
        <taxon>Allochromatium</taxon>
    </lineage>
</organism>
<keyword evidence="4" id="KW-0808">Transferase</keyword>
<feature type="transmembrane region" description="Helical" evidence="2">
    <location>
        <begin position="146"/>
        <end position="165"/>
    </location>
</feature>